<feature type="domain" description="3-hydroxyacyl-CoA dehydrogenase C-terminal" evidence="2">
    <location>
        <begin position="415"/>
        <end position="497"/>
    </location>
</feature>
<dbReference type="Gene3D" id="1.10.1040.10">
    <property type="entry name" value="N-(1-d-carboxylethyl)-l-norvaline Dehydrogenase, domain 2"/>
    <property type="match status" value="2"/>
</dbReference>
<dbReference type="EMBL" id="JAROCY010000032">
    <property type="protein sequence ID" value="MDF8335594.1"/>
    <property type="molecule type" value="Genomic_DNA"/>
</dbReference>
<comment type="caution">
    <text evidence="4">The sequence shown here is derived from an EMBL/GenBank/DDBJ whole genome shotgun (WGS) entry which is preliminary data.</text>
</comment>
<dbReference type="InterPro" id="IPR008927">
    <property type="entry name" value="6-PGluconate_DH-like_C_sf"/>
</dbReference>
<dbReference type="Proteomes" id="UP001222770">
    <property type="component" value="Unassembled WGS sequence"/>
</dbReference>
<gene>
    <name evidence="4" type="ORF">POM99_20495</name>
</gene>
<dbReference type="Gene3D" id="3.40.50.720">
    <property type="entry name" value="NAD(P)-binding Rossmann-like Domain"/>
    <property type="match status" value="1"/>
</dbReference>
<dbReference type="PANTHER" id="PTHR48075:SF5">
    <property type="entry name" value="3-HYDROXYBUTYRYL-COA DEHYDROGENASE"/>
    <property type="match status" value="1"/>
</dbReference>
<reference evidence="4 5" key="1">
    <citation type="submission" date="2023-03" db="EMBL/GenBank/DDBJ databases">
        <title>Novosphingobium cyanobacteriorum sp. nov., isolated from a eutrophic reservoir during the Microcystis bloom period.</title>
        <authorList>
            <person name="Kang M."/>
            <person name="Le V."/>
            <person name="Ko S.-R."/>
            <person name="Lee S.-A."/>
            <person name="Ahn C.-Y."/>
        </authorList>
    </citation>
    <scope>NUCLEOTIDE SEQUENCE [LARGE SCALE GENOMIC DNA]</scope>
    <source>
        <strain evidence="4 5">HBC54</strain>
    </source>
</reference>
<name>A0ABT6CNU2_9SPHN</name>
<evidence type="ECO:0000259" key="2">
    <source>
        <dbReference type="Pfam" id="PF00725"/>
    </source>
</evidence>
<dbReference type="InterPro" id="IPR006108">
    <property type="entry name" value="3HC_DH_C"/>
</dbReference>
<dbReference type="InterPro" id="IPR006176">
    <property type="entry name" value="3-OHacyl-CoA_DH_NAD-bd"/>
</dbReference>
<dbReference type="SUPFAM" id="SSF48179">
    <property type="entry name" value="6-phosphogluconate dehydrogenase C-terminal domain-like"/>
    <property type="match status" value="2"/>
</dbReference>
<dbReference type="InterPro" id="IPR036291">
    <property type="entry name" value="NAD(P)-bd_dom_sf"/>
</dbReference>
<dbReference type="PANTHER" id="PTHR48075">
    <property type="entry name" value="3-HYDROXYACYL-COA DEHYDROGENASE FAMILY PROTEIN"/>
    <property type="match status" value="1"/>
</dbReference>
<protein>
    <submittedName>
        <fullName evidence="4">3-hydroxyacyl-CoA dehydrogenase</fullName>
    </submittedName>
</protein>
<keyword evidence="1" id="KW-0560">Oxidoreductase</keyword>
<feature type="domain" description="3-hydroxyacyl-CoA dehydrogenase NAD binding" evidence="3">
    <location>
        <begin position="11"/>
        <end position="188"/>
    </location>
</feature>
<feature type="domain" description="3-hydroxyacyl-CoA dehydrogenase C-terminal" evidence="2">
    <location>
        <begin position="191"/>
        <end position="288"/>
    </location>
</feature>
<dbReference type="NCBIfam" id="NF006124">
    <property type="entry name" value="PRK08268.1"/>
    <property type="match status" value="1"/>
</dbReference>
<keyword evidence="5" id="KW-1185">Reference proteome</keyword>
<organism evidence="4 5">
    <name type="scientific">Novosphingobium cyanobacteriorum</name>
    <dbReference type="NCBI Taxonomy" id="3024215"/>
    <lineage>
        <taxon>Bacteria</taxon>
        <taxon>Pseudomonadati</taxon>
        <taxon>Pseudomonadota</taxon>
        <taxon>Alphaproteobacteria</taxon>
        <taxon>Sphingomonadales</taxon>
        <taxon>Sphingomonadaceae</taxon>
        <taxon>Novosphingobium</taxon>
    </lineage>
</organism>
<evidence type="ECO:0000313" key="4">
    <source>
        <dbReference type="EMBL" id="MDF8335594.1"/>
    </source>
</evidence>
<dbReference type="Pfam" id="PF02737">
    <property type="entry name" value="3HCDH_N"/>
    <property type="match status" value="1"/>
</dbReference>
<sequence length="506" mass="53760">MLDITRTDLVLGIVGTGLMGRGIAQIAVQGGIRVVLHDARPGAAGEARDAIGQTLATLAAKGRIAAADADAATARIGIAESLNDLAGCHAVVEAIVEQLDAKRALFRQLEDIVSETCILATNTSSLSVTAIAAGCRLPGRVGGFHFFSPVPLMKIVEVIDGALSEPWVGEALTALAQRMGHTPVRAQDTPGFIVNHAGRGFGTEALRILGEGIAAVPDIDRILRDAAGFRMGPFELLDLTGLDVSHPVMESIYDQYYQEPRYRPSPITRQRLAAGLLGRKSGRGFYVYREGKADIPAEDAPPARTDIPVWVSRRNAEAATRVTALLESLGARLDRADTPGTASLCLVLPLGEDATTAALAEGLDPGRTLALDPLALDGRRTLMRTPLTQREMRDAARALLAADGTPVTVINDSPGFVVQRVLATIVNIGCDIAQQRIATPTDIDRAVTLGLGYPKGPLALGDALGARTVLAILDAMHDFYRDPRYRPSPWLVRRARLGVSLLTPEN</sequence>
<evidence type="ECO:0000259" key="3">
    <source>
        <dbReference type="Pfam" id="PF02737"/>
    </source>
</evidence>
<dbReference type="RefSeq" id="WP_277280553.1">
    <property type="nucleotide sequence ID" value="NZ_JAROCY010000032.1"/>
</dbReference>
<evidence type="ECO:0000256" key="1">
    <source>
        <dbReference type="ARBA" id="ARBA00023002"/>
    </source>
</evidence>
<dbReference type="InterPro" id="IPR013328">
    <property type="entry name" value="6PGD_dom2"/>
</dbReference>
<dbReference type="Pfam" id="PF00725">
    <property type="entry name" value="3HCDH"/>
    <property type="match status" value="2"/>
</dbReference>
<dbReference type="SUPFAM" id="SSF51735">
    <property type="entry name" value="NAD(P)-binding Rossmann-fold domains"/>
    <property type="match status" value="1"/>
</dbReference>
<evidence type="ECO:0000313" key="5">
    <source>
        <dbReference type="Proteomes" id="UP001222770"/>
    </source>
</evidence>
<proteinExistence type="predicted"/>
<accession>A0ABT6CNU2</accession>